<comment type="caution">
    <text evidence="1">The sequence shown here is derived from an EMBL/GenBank/DDBJ whole genome shotgun (WGS) entry which is preliminary data.</text>
</comment>
<proteinExistence type="predicted"/>
<name>A0A9W6U1C8_9STRA</name>
<evidence type="ECO:0000313" key="2">
    <source>
        <dbReference type="Proteomes" id="UP001165083"/>
    </source>
</evidence>
<dbReference type="Proteomes" id="UP001165083">
    <property type="component" value="Unassembled WGS sequence"/>
</dbReference>
<dbReference type="EMBL" id="BSXW01000470">
    <property type="protein sequence ID" value="GMF23301.1"/>
    <property type="molecule type" value="Genomic_DNA"/>
</dbReference>
<reference evidence="1" key="1">
    <citation type="submission" date="2023-04" db="EMBL/GenBank/DDBJ databases">
        <title>Phytophthora lilii NBRC 32176.</title>
        <authorList>
            <person name="Ichikawa N."/>
            <person name="Sato H."/>
            <person name="Tonouchi N."/>
        </authorList>
    </citation>
    <scope>NUCLEOTIDE SEQUENCE</scope>
    <source>
        <strain evidence="1">NBRC 32176</strain>
    </source>
</reference>
<dbReference type="OrthoDB" id="129826at2759"/>
<evidence type="ECO:0000313" key="1">
    <source>
        <dbReference type="EMBL" id="GMF23301.1"/>
    </source>
</evidence>
<gene>
    <name evidence="1" type="ORF">Plil01_000939200</name>
</gene>
<protein>
    <submittedName>
        <fullName evidence="1">Unnamed protein product</fullName>
    </submittedName>
</protein>
<keyword evidence="2" id="KW-1185">Reference proteome</keyword>
<dbReference type="AlphaFoldDB" id="A0A9W6U1C8"/>
<organism evidence="1 2">
    <name type="scientific">Phytophthora lilii</name>
    <dbReference type="NCBI Taxonomy" id="2077276"/>
    <lineage>
        <taxon>Eukaryota</taxon>
        <taxon>Sar</taxon>
        <taxon>Stramenopiles</taxon>
        <taxon>Oomycota</taxon>
        <taxon>Peronosporomycetes</taxon>
        <taxon>Peronosporales</taxon>
        <taxon>Peronosporaceae</taxon>
        <taxon>Phytophthora</taxon>
    </lineage>
</organism>
<sequence>MPERPANHAFNPTRPQHAINRLLVSSEHEGKSPSALAEAMISSGATKFKPHHNYLIYDLEFGRRGLTIMHFVRFDFAARRASYADGSVNLNIFAASFSMPTAPKPQSLDGASNALSVLHVFAEAFFDQSTCRLLSSAWEFI</sequence>
<accession>A0A9W6U1C8</accession>